<proteinExistence type="predicted"/>
<evidence type="ECO:0000259" key="1">
    <source>
        <dbReference type="Pfam" id="PF19237"/>
    </source>
</evidence>
<keyword evidence="3" id="KW-1185">Reference proteome</keyword>
<evidence type="ECO:0000313" key="2">
    <source>
        <dbReference type="EMBL" id="ANB50875.1"/>
    </source>
</evidence>
<sequence length="347" mass="41541">MSNLVATKLMYNAYIDFLNNKKNLMNHVSLIEYLFNKPLANIKTVLNLCQYFEKESFIEDELRLVYLNDDNKNIFNIMFIMEMVSKRFRYYHNAGIRLKKNYRSQYLLIHKKNNDEKIIKNTLENISNKYNLSYIYKWTFMTKGSHNRSNTLPTINFINNFVYDYFCVLYHNEKMIVFIIDIYDKINDSNTHTSQIFKQYILHQMNIHLLRINTDHKIKNQILVFIKKIKKTTKYVCHGFVKPIPELINIDLIKKLYQDFSNDYFNNHIIYNKLYLHKNYSDNNNNNNDIILINSQKNNINIGSPQDKSIKINKNTLNSILKNIAHDKPIKTNNQEAIDIINNFNKN</sequence>
<dbReference type="EMBL" id="KU877344">
    <property type="protein sequence ID" value="ANB50875.1"/>
    <property type="molecule type" value="Genomic_DNA"/>
</dbReference>
<protein>
    <recommendedName>
        <fullName evidence="1">DUF5889 domain-containing protein</fullName>
    </recommendedName>
</protein>
<organism evidence="2 3">
    <name type="scientific">Powai lake megavirus</name>
    <dbReference type="NCBI Taxonomy" id="1842663"/>
    <lineage>
        <taxon>Viruses</taxon>
        <taxon>Varidnaviria</taxon>
        <taxon>Bamfordvirae</taxon>
        <taxon>Nucleocytoviricota</taxon>
        <taxon>Megaviricetes</taxon>
        <taxon>Imitervirales</taxon>
        <taxon>Mimiviridae</taxon>
        <taxon>Megamimivirinae</taxon>
        <taxon>Megavirus</taxon>
        <taxon>Megavirus powaiense</taxon>
    </lineage>
</organism>
<dbReference type="InterPro" id="IPR045373">
    <property type="entry name" value="DUF5889"/>
</dbReference>
<dbReference type="GeneID" id="80513237"/>
<accession>A0A167RMH4</accession>
<dbReference type="RefSeq" id="YP_010776626.1">
    <property type="nucleotide sequence ID" value="NC_075034.1"/>
</dbReference>
<evidence type="ECO:0000313" key="3">
    <source>
        <dbReference type="Proteomes" id="UP000241365"/>
    </source>
</evidence>
<name>A0A167RMH4_9VIRU</name>
<reference evidence="2 3" key="1">
    <citation type="journal article" date="2016" name="Genome Announc.">
        <title>Complete Genome Sequence of a New Megavirus Family Member Isolated from an Inland Water Lake for the First Time in India.</title>
        <authorList>
            <person name="Chatterjee A."/>
            <person name="Ali F."/>
            <person name="Bange D."/>
            <person name="Kondabagil K."/>
        </authorList>
    </citation>
    <scope>NUCLEOTIDE SEQUENCE [LARGE SCALE GENOMIC DNA]</scope>
    <source>
        <strain evidence="2">1</strain>
    </source>
</reference>
<dbReference type="KEGG" id="vg:80513237"/>
<feature type="domain" description="DUF5889" evidence="1">
    <location>
        <begin position="159"/>
        <end position="264"/>
    </location>
</feature>
<dbReference type="Pfam" id="PF19237">
    <property type="entry name" value="DUF5889"/>
    <property type="match status" value="1"/>
</dbReference>
<dbReference type="Proteomes" id="UP000241365">
    <property type="component" value="Segment"/>
</dbReference>